<dbReference type="EC" id="3.1.4.53" evidence="5"/>
<feature type="domain" description="Calcineurin-like phosphoesterase" evidence="3">
    <location>
        <begin position="228"/>
        <end position="400"/>
    </location>
</feature>
<organism evidence="5 6">
    <name type="scientific">Arenibacter algicola</name>
    <dbReference type="NCBI Taxonomy" id="616991"/>
    <lineage>
        <taxon>Bacteria</taxon>
        <taxon>Pseudomonadati</taxon>
        <taxon>Bacteroidota</taxon>
        <taxon>Flavobacteriia</taxon>
        <taxon>Flavobacteriales</taxon>
        <taxon>Flavobacteriaceae</taxon>
        <taxon>Arenibacter</taxon>
    </lineage>
</organism>
<keyword evidence="1" id="KW-0732">Signal</keyword>
<dbReference type="SUPFAM" id="SSF49363">
    <property type="entry name" value="Purple acid phosphatase, N-terminal domain"/>
    <property type="match status" value="1"/>
</dbReference>
<dbReference type="Pfam" id="PF16656">
    <property type="entry name" value="Pur_ac_phosph_N"/>
    <property type="match status" value="1"/>
</dbReference>
<dbReference type="STRING" id="616991.GCA_000733925_00982"/>
<sequence>MHTKTVGNSPESYYIRNSFLFNPNLMKLKMMGTIRLTQKLGFILFVILVGCKSQQEKVPHGHSHDTGHDHSHSHSHYPEHDSIMAHKLMFPSRVPDRVIANLTADAAHSLAVNWRTDQQVEAGFVEIAVATDGPEFLLKDVRRVEAKSEIFQNQNSKEPLVKAVYHSAEVNNLQPKTTYVYRVGNGKEGNDGWSEWFQYTTASDTSGEPFSFIYFGDAQNNVKSLWSRVIRNSYRKFPKVNFMLHAGDLINDRDANLEWGEWFYAGSFIHATVPSVMTPGNHEYRDGVLTSLWKPQFTLPENGPIEELKETCFAIDYQDMKLISIDSEGYDESMEARSAQIKWLDSVLQSNTKKWITIFTHYPVYSTKEGRDNWELREGIKPLIDKYGVDLVLQGHDHTYARGYADNKGKGLTVLDDAGTVYAVSVSGPKMYESQDQDWMVRRGEYTQLFQIITVTNDTIKYEAYTPIGNLYDAFDLIKKDGKKQLINRVPDSPIRLKKDFVREEK</sequence>
<dbReference type="InterPro" id="IPR008963">
    <property type="entry name" value="Purple_acid_Pase-like_N"/>
</dbReference>
<evidence type="ECO:0000259" key="4">
    <source>
        <dbReference type="Pfam" id="PF16656"/>
    </source>
</evidence>
<gene>
    <name evidence="5" type="ORF">AREALGSMS7_02665</name>
</gene>
<dbReference type="SUPFAM" id="SSF56300">
    <property type="entry name" value="Metallo-dependent phosphatases"/>
    <property type="match status" value="1"/>
</dbReference>
<evidence type="ECO:0000259" key="3">
    <source>
        <dbReference type="Pfam" id="PF00149"/>
    </source>
</evidence>
<feature type="domain" description="Purple acid phosphatase N-terminal" evidence="4">
    <location>
        <begin position="95"/>
        <end position="201"/>
    </location>
</feature>
<dbReference type="AlphaFoldDB" id="A0A221UXP2"/>
<dbReference type="GO" id="GO:0004115">
    <property type="term" value="F:3',5'-cyclic-AMP phosphodiesterase activity"/>
    <property type="evidence" value="ECO:0007669"/>
    <property type="project" value="UniProtKB-EC"/>
</dbReference>
<dbReference type="InterPro" id="IPR015914">
    <property type="entry name" value="PAPs_N"/>
</dbReference>
<dbReference type="PANTHER" id="PTHR45867">
    <property type="entry name" value="PURPLE ACID PHOSPHATASE"/>
    <property type="match status" value="1"/>
</dbReference>
<dbReference type="Pfam" id="PF00149">
    <property type="entry name" value="Metallophos"/>
    <property type="match status" value="1"/>
</dbReference>
<dbReference type="Proteomes" id="UP000204551">
    <property type="component" value="Chromosome"/>
</dbReference>
<dbReference type="InterPro" id="IPR004843">
    <property type="entry name" value="Calcineurin-like_PHP"/>
</dbReference>
<evidence type="ECO:0000313" key="5">
    <source>
        <dbReference type="EMBL" id="ASO06105.1"/>
    </source>
</evidence>
<dbReference type="eggNOG" id="COG1409">
    <property type="taxonomic scope" value="Bacteria"/>
</dbReference>
<accession>A0A221UXP2</accession>
<protein>
    <submittedName>
        <fullName evidence="5">3',5'-cyclic adenosine monophosphate phosphodiesterase CpdA</fullName>
        <ecNumber evidence="5">3.1.4.53</ecNumber>
    </submittedName>
</protein>
<dbReference type="GO" id="GO:0046872">
    <property type="term" value="F:metal ion binding"/>
    <property type="evidence" value="ECO:0007669"/>
    <property type="project" value="InterPro"/>
</dbReference>
<dbReference type="KEGG" id="aalg:AREALGSMS7_02665"/>
<evidence type="ECO:0000313" key="6">
    <source>
        <dbReference type="Proteomes" id="UP000204551"/>
    </source>
</evidence>
<evidence type="ECO:0000256" key="1">
    <source>
        <dbReference type="ARBA" id="ARBA00022729"/>
    </source>
</evidence>
<dbReference type="InterPro" id="IPR029052">
    <property type="entry name" value="Metallo-depent_PP-like"/>
</dbReference>
<reference evidence="5 6" key="1">
    <citation type="submission" date="2017-07" db="EMBL/GenBank/DDBJ databases">
        <title>Genome Sequence of Arenibacter algicola Strain SMS7 Isolated from a culture of the Diatom Skeletonema marinoi.</title>
        <authorList>
            <person name="Topel M."/>
            <person name="Pinder M.I.M."/>
            <person name="Johansson O.N."/>
            <person name="Kourtchenko O."/>
            <person name="Godhe A."/>
            <person name="Clarke A.K."/>
        </authorList>
    </citation>
    <scope>NUCLEOTIDE SEQUENCE [LARGE SCALE GENOMIC DNA]</scope>
    <source>
        <strain evidence="5 6">SMS7</strain>
    </source>
</reference>
<feature type="region of interest" description="Disordered" evidence="2">
    <location>
        <begin position="57"/>
        <end position="78"/>
    </location>
</feature>
<dbReference type="Gene3D" id="2.60.40.380">
    <property type="entry name" value="Purple acid phosphatase-like, N-terminal"/>
    <property type="match status" value="1"/>
</dbReference>
<proteinExistence type="predicted"/>
<dbReference type="Gene3D" id="3.60.21.10">
    <property type="match status" value="1"/>
</dbReference>
<dbReference type="PANTHER" id="PTHR45867:SF3">
    <property type="entry name" value="ACID PHOSPHATASE TYPE 7"/>
    <property type="match status" value="1"/>
</dbReference>
<dbReference type="GO" id="GO:0003993">
    <property type="term" value="F:acid phosphatase activity"/>
    <property type="evidence" value="ECO:0007669"/>
    <property type="project" value="InterPro"/>
</dbReference>
<dbReference type="EMBL" id="CP022515">
    <property type="protein sequence ID" value="ASO06105.1"/>
    <property type="molecule type" value="Genomic_DNA"/>
</dbReference>
<evidence type="ECO:0000256" key="2">
    <source>
        <dbReference type="SAM" id="MobiDB-lite"/>
    </source>
</evidence>
<name>A0A221UXP2_9FLAO</name>
<keyword evidence="5" id="KW-0378">Hydrolase</keyword>